<feature type="transmembrane region" description="Helical" evidence="2">
    <location>
        <begin position="37"/>
        <end position="56"/>
    </location>
</feature>
<dbReference type="GeneID" id="32878400"/>
<keyword evidence="2" id="KW-0472">Membrane</keyword>
<evidence type="ECO:0000256" key="1">
    <source>
        <dbReference type="SAM" id="Coils"/>
    </source>
</evidence>
<keyword evidence="1" id="KW-0175">Coiled coil</keyword>
<dbReference type="RefSeq" id="YP_009362573.1">
    <property type="nucleotide sequence ID" value="NC_034620.1"/>
</dbReference>
<reference evidence="3 4" key="1">
    <citation type="journal article" date="2017" name="Viruses">
        <title>Differentiation and structure in Sulfolobus islandicus rod-shaped virus populations.</title>
        <authorList>
            <person name="Bautista M.A."/>
            <person name="Black J.A."/>
            <person name="Youngblut N.D."/>
            <person name="Whitaker R.J."/>
        </authorList>
    </citation>
    <scope>NUCLEOTIDE SEQUENCE [LARGE SCALE GENOMIC DNA]</scope>
</reference>
<accession>A0A1X9SJF9</accession>
<evidence type="ECO:0000313" key="3">
    <source>
        <dbReference type="EMBL" id="ARQ96369.1"/>
    </source>
</evidence>
<proteinExistence type="predicted"/>
<keyword evidence="4" id="KW-1185">Reference proteome</keyword>
<protein>
    <submittedName>
        <fullName evidence="3">Uncharacterized protein</fullName>
    </submittedName>
</protein>
<keyword evidence="2" id="KW-0812">Transmembrane</keyword>
<evidence type="ECO:0000313" key="4">
    <source>
        <dbReference type="Proteomes" id="UP000202761"/>
    </source>
</evidence>
<feature type="transmembrane region" description="Helical" evidence="2">
    <location>
        <begin position="6"/>
        <end position="25"/>
    </location>
</feature>
<feature type="coiled-coil region" evidence="1">
    <location>
        <begin position="59"/>
        <end position="86"/>
    </location>
</feature>
<dbReference type="EMBL" id="KY744228">
    <property type="protein sequence ID" value="ARQ96369.1"/>
    <property type="molecule type" value="Genomic_DNA"/>
</dbReference>
<dbReference type="KEGG" id="vg:32878400"/>
<sequence length="91" mass="10584">MGKLAFRLYISIILSIVILNILLIFSEGILSKNLQNIVLYSAIASILLAIIFTWIIDLVDDLDTRINKLELEIERLKRERRQEINLSENEK</sequence>
<evidence type="ECO:0000256" key="2">
    <source>
        <dbReference type="SAM" id="Phobius"/>
    </source>
</evidence>
<name>A0A1X9SJF9_9VIRU</name>
<organism evidence="3 4">
    <name type="scientific">Sulfolobus islandicus rod-shaped virus 9</name>
    <dbReference type="NCBI Taxonomy" id="1983552"/>
    <lineage>
        <taxon>Viruses</taxon>
        <taxon>Adnaviria</taxon>
        <taxon>Zilligvirae</taxon>
        <taxon>Taleaviricota</taxon>
        <taxon>Tokiviricetes</taxon>
        <taxon>Ligamenvirales</taxon>
        <taxon>Rudiviridae</taxon>
        <taxon>Usarudivirus</taxon>
        <taxon>Usarudivirus aestus</taxon>
        <taxon>Usarudivirus SIRV9</taxon>
    </lineage>
</organism>
<dbReference type="Proteomes" id="UP000202761">
    <property type="component" value="Segment"/>
</dbReference>
<keyword evidence="2" id="KW-1133">Transmembrane helix</keyword>